<dbReference type="EMBL" id="GAPW01006723">
    <property type="protein sequence ID" value="JAC06875.1"/>
    <property type="molecule type" value="mRNA"/>
</dbReference>
<dbReference type="GO" id="GO:0005743">
    <property type="term" value="C:mitochondrial inner membrane"/>
    <property type="evidence" value="ECO:0007669"/>
    <property type="project" value="TreeGrafter"/>
</dbReference>
<evidence type="ECO:0000256" key="4">
    <source>
        <dbReference type="ARBA" id="ARBA00022946"/>
    </source>
</evidence>
<accession>A0A023EDE5</accession>
<reference evidence="10" key="1">
    <citation type="journal article" date="2014" name="PLoS Negl. Trop. Dis.">
        <title>Identification and characterization of seminal fluid proteins in the Asian tiger mosquito, Aedes albopictus.</title>
        <authorList>
            <person name="Boes K.E."/>
            <person name="Ribeiro J.M."/>
            <person name="Wong A."/>
            <person name="Harrington L.C."/>
            <person name="Wolfner M.F."/>
            <person name="Sirot L.K."/>
        </authorList>
    </citation>
    <scope>NUCLEOTIDE SEQUENCE</scope>
    <source>
        <tissue evidence="10">Reproductive organs</tissue>
    </source>
</reference>
<dbReference type="STRING" id="7160.A0A023EDE5"/>
<keyword evidence="5" id="KW-1133">Transmembrane helix</keyword>
<dbReference type="OMA" id="MALYMTF"/>
<keyword evidence="9" id="KW-0175">Coiled coil</keyword>
<dbReference type="PANTHER" id="PTHR33968">
    <property type="entry name" value="PROTEIN PET100 HOMOLOG, MITOCHONDRIAL"/>
    <property type="match status" value="1"/>
</dbReference>
<dbReference type="PANTHER" id="PTHR33968:SF1">
    <property type="entry name" value="PROTEIN PET100 HOMOLOG, MITOCHONDRIAL"/>
    <property type="match status" value="1"/>
</dbReference>
<dbReference type="EMBL" id="GAPW01006722">
    <property type="protein sequence ID" value="JAC06876.1"/>
    <property type="molecule type" value="mRNA"/>
</dbReference>
<dbReference type="AlphaFoldDB" id="A0A023EDE5"/>
<comment type="subcellular location">
    <subcellularLocation>
        <location evidence="1">Membrane</location>
        <topology evidence="1">Single-pass membrane protein</topology>
    </subcellularLocation>
    <subcellularLocation>
        <location evidence="2">Mitochondrion membrane</location>
    </subcellularLocation>
</comment>
<keyword evidence="3" id="KW-0812">Transmembrane</keyword>
<feature type="coiled-coil region" evidence="9">
    <location>
        <begin position="47"/>
        <end position="82"/>
    </location>
</feature>
<dbReference type="EnsemblMetazoa" id="AALFPA23_003021.R3162">
    <property type="protein sequence ID" value="AALFPA23_003021.P3162"/>
    <property type="gene ID" value="AALFPA23_003021"/>
</dbReference>
<sequence>MGGWMMEVGRMALYMTFPVAMFHWFNQPEYFEKWVTETKRQIYPPENKEHREAVENCIRTLREKKDRELLAALEELERKEKQ</sequence>
<evidence type="ECO:0000313" key="12">
    <source>
        <dbReference type="Proteomes" id="UP000069940"/>
    </source>
</evidence>
<organism evidence="10">
    <name type="scientific">Aedes albopictus</name>
    <name type="common">Asian tiger mosquito</name>
    <name type="synonym">Stegomyia albopicta</name>
    <dbReference type="NCBI Taxonomy" id="7160"/>
    <lineage>
        <taxon>Eukaryota</taxon>
        <taxon>Metazoa</taxon>
        <taxon>Ecdysozoa</taxon>
        <taxon>Arthropoda</taxon>
        <taxon>Hexapoda</taxon>
        <taxon>Insecta</taxon>
        <taxon>Pterygota</taxon>
        <taxon>Neoptera</taxon>
        <taxon>Endopterygota</taxon>
        <taxon>Diptera</taxon>
        <taxon>Nematocera</taxon>
        <taxon>Culicoidea</taxon>
        <taxon>Culicidae</taxon>
        <taxon>Culicinae</taxon>
        <taxon>Aedini</taxon>
        <taxon>Aedes</taxon>
        <taxon>Stegomyia</taxon>
    </lineage>
</organism>
<dbReference type="Proteomes" id="UP000069940">
    <property type="component" value="Unassembled WGS sequence"/>
</dbReference>
<keyword evidence="4" id="KW-0809">Transit peptide</keyword>
<evidence type="ECO:0000256" key="3">
    <source>
        <dbReference type="ARBA" id="ARBA00022692"/>
    </source>
</evidence>
<evidence type="ECO:0000256" key="1">
    <source>
        <dbReference type="ARBA" id="ARBA00004167"/>
    </source>
</evidence>
<keyword evidence="7" id="KW-0472">Membrane</keyword>
<evidence type="ECO:0000256" key="9">
    <source>
        <dbReference type="SAM" id="Coils"/>
    </source>
</evidence>
<evidence type="ECO:0000313" key="10">
    <source>
        <dbReference type="EMBL" id="JAC06876.1"/>
    </source>
</evidence>
<protein>
    <recommendedName>
        <fullName evidence="13">Protein pet100 log mitochondrial</fullName>
    </recommendedName>
</protein>
<dbReference type="OrthoDB" id="18175at2759"/>
<proteinExistence type="evidence at transcript level"/>
<evidence type="ECO:0000256" key="8">
    <source>
        <dbReference type="ARBA" id="ARBA00038077"/>
    </source>
</evidence>
<keyword evidence="6" id="KW-0496">Mitochondrion</keyword>
<evidence type="ECO:0000256" key="6">
    <source>
        <dbReference type="ARBA" id="ARBA00023128"/>
    </source>
</evidence>
<dbReference type="Pfam" id="PF09803">
    <property type="entry name" value="Pet100"/>
    <property type="match status" value="1"/>
</dbReference>
<evidence type="ECO:0000256" key="7">
    <source>
        <dbReference type="ARBA" id="ARBA00023136"/>
    </source>
</evidence>
<reference evidence="11" key="3">
    <citation type="submission" date="2025-05" db="UniProtKB">
        <authorList>
            <consortium name="EnsemblMetazoa"/>
        </authorList>
    </citation>
    <scope>IDENTIFICATION</scope>
    <source>
        <strain evidence="11">Foshan</strain>
    </source>
</reference>
<evidence type="ECO:0000313" key="11">
    <source>
        <dbReference type="EnsemblMetazoa" id="AALFPA23_003021.P3162"/>
    </source>
</evidence>
<dbReference type="VEuPathDB" id="VectorBase:AALC636_011958"/>
<dbReference type="VEuPathDB" id="VectorBase:AALF003190"/>
<dbReference type="VEuPathDB" id="VectorBase:AALFPA_041704"/>
<evidence type="ECO:0008006" key="13">
    <source>
        <dbReference type="Google" id="ProtNLM"/>
    </source>
</evidence>
<keyword evidence="12" id="KW-1185">Reference proteome</keyword>
<reference evidence="12" key="2">
    <citation type="journal article" date="2015" name="Proc. Natl. Acad. Sci. U.S.A.">
        <title>Genome sequence of the Asian Tiger mosquito, Aedes albopictus, reveals insights into its biology, genetics, and evolution.</title>
        <authorList>
            <person name="Chen X.G."/>
            <person name="Jiang X."/>
            <person name="Gu J."/>
            <person name="Xu M."/>
            <person name="Wu Y."/>
            <person name="Deng Y."/>
            <person name="Zhang C."/>
            <person name="Bonizzoni M."/>
            <person name="Dermauw W."/>
            <person name="Vontas J."/>
            <person name="Armbruster P."/>
            <person name="Huang X."/>
            <person name="Yang Y."/>
            <person name="Zhang H."/>
            <person name="He W."/>
            <person name="Peng H."/>
            <person name="Liu Y."/>
            <person name="Wu K."/>
            <person name="Chen J."/>
            <person name="Lirakis M."/>
            <person name="Topalis P."/>
            <person name="Van Leeuwen T."/>
            <person name="Hall A.B."/>
            <person name="Jiang X."/>
            <person name="Thorpe C."/>
            <person name="Mueller R.L."/>
            <person name="Sun C."/>
            <person name="Waterhouse R.M."/>
            <person name="Yan G."/>
            <person name="Tu Z.J."/>
            <person name="Fang X."/>
            <person name="James A.A."/>
        </authorList>
    </citation>
    <scope>NUCLEOTIDE SEQUENCE [LARGE SCALE GENOMIC DNA]</scope>
    <source>
        <strain evidence="12">Foshan</strain>
    </source>
</reference>
<dbReference type="GO" id="GO:0051082">
    <property type="term" value="F:unfolded protein binding"/>
    <property type="evidence" value="ECO:0007669"/>
    <property type="project" value="TreeGrafter"/>
</dbReference>
<evidence type="ECO:0000256" key="5">
    <source>
        <dbReference type="ARBA" id="ARBA00022989"/>
    </source>
</evidence>
<name>A0A023EDE5_AEDAL</name>
<evidence type="ECO:0000256" key="2">
    <source>
        <dbReference type="ARBA" id="ARBA00004325"/>
    </source>
</evidence>
<comment type="similarity">
    <text evidence="8">Belongs to the PET100 family.</text>
</comment>
<dbReference type="GO" id="GO:0033617">
    <property type="term" value="P:mitochondrial respiratory chain complex IV assembly"/>
    <property type="evidence" value="ECO:0007669"/>
    <property type="project" value="InterPro"/>
</dbReference>
<dbReference type="InterPro" id="IPR018625">
    <property type="entry name" value="Pet100"/>
</dbReference>